<proteinExistence type="predicted"/>
<name>U4L760_PYROM</name>
<dbReference type="EMBL" id="HF935274">
    <property type="protein sequence ID" value="CCX05870.1"/>
    <property type="molecule type" value="Genomic_DNA"/>
</dbReference>
<protein>
    <submittedName>
        <fullName evidence="1">Uncharacterized protein</fullName>
    </submittedName>
</protein>
<evidence type="ECO:0000313" key="2">
    <source>
        <dbReference type="Proteomes" id="UP000018144"/>
    </source>
</evidence>
<accession>U4L760</accession>
<gene>
    <name evidence="1" type="ORF">PCON_05457</name>
</gene>
<dbReference type="Proteomes" id="UP000018144">
    <property type="component" value="Unassembled WGS sequence"/>
</dbReference>
<reference evidence="1 2" key="1">
    <citation type="journal article" date="2013" name="PLoS Genet.">
        <title>The genome and development-dependent transcriptomes of Pyronema confluens: a window into fungal evolution.</title>
        <authorList>
            <person name="Traeger S."/>
            <person name="Altegoer F."/>
            <person name="Freitag M."/>
            <person name="Gabaldon T."/>
            <person name="Kempken F."/>
            <person name="Kumar A."/>
            <person name="Marcet-Houben M."/>
            <person name="Poggeler S."/>
            <person name="Stajich J.E."/>
            <person name="Nowrousian M."/>
        </authorList>
    </citation>
    <scope>NUCLEOTIDE SEQUENCE [LARGE SCALE GENOMIC DNA]</scope>
    <source>
        <strain evidence="2">CBS 100304</strain>
        <tissue evidence="1">Vegetative mycelium</tissue>
    </source>
</reference>
<keyword evidence="2" id="KW-1185">Reference proteome</keyword>
<sequence>MQSTHLTSTGGSYNSKMTDVVLQERAIYSERQTRTRKRKSSSRGITDFEEKILGAVSSQIRQYCLLVNSYPSVADRVTTFHKIWNAEIDKRYDDGTIGDNDIDSEGPSRQWLSAYSGLYSLERYDKSALASNIRRLREEDRFLEAAQYRDRDPPVCYFLSAELFKFLFRGFLAGERQIGRRTADILERVDGPFFAVGGAMLYRGLSCWADGTLSHDLNSGKYQEYMDTWNHFLDSQRKVIKENFKKFCKLHASDLFEQPTTERRDQKQFAQDYMSFKLDSAE</sequence>
<evidence type="ECO:0000313" key="1">
    <source>
        <dbReference type="EMBL" id="CCX05870.1"/>
    </source>
</evidence>
<organism evidence="1 2">
    <name type="scientific">Pyronema omphalodes (strain CBS 100304)</name>
    <name type="common">Pyronema confluens</name>
    <dbReference type="NCBI Taxonomy" id="1076935"/>
    <lineage>
        <taxon>Eukaryota</taxon>
        <taxon>Fungi</taxon>
        <taxon>Dikarya</taxon>
        <taxon>Ascomycota</taxon>
        <taxon>Pezizomycotina</taxon>
        <taxon>Pezizomycetes</taxon>
        <taxon>Pezizales</taxon>
        <taxon>Pyronemataceae</taxon>
        <taxon>Pyronema</taxon>
    </lineage>
</organism>
<dbReference type="AlphaFoldDB" id="U4L760"/>